<dbReference type="Gene3D" id="1.10.260.40">
    <property type="entry name" value="lambda repressor-like DNA-binding domains"/>
    <property type="match status" value="1"/>
</dbReference>
<reference evidence="3 4" key="1">
    <citation type="journal article" date="2019" name="Int. J. Syst. Evol. Microbiol.">
        <title>The Global Catalogue of Microorganisms (GCM) 10K type strain sequencing project: providing services to taxonomists for standard genome sequencing and annotation.</title>
        <authorList>
            <consortium name="The Broad Institute Genomics Platform"/>
            <consortium name="The Broad Institute Genome Sequencing Center for Infectious Disease"/>
            <person name="Wu L."/>
            <person name="Ma J."/>
        </authorList>
    </citation>
    <scope>NUCLEOTIDE SEQUENCE [LARGE SCALE GENOMIC DNA]</scope>
    <source>
        <strain evidence="3 4">JCM 11117</strain>
    </source>
</reference>
<dbReference type="SMART" id="SM00530">
    <property type="entry name" value="HTH_XRE"/>
    <property type="match status" value="1"/>
</dbReference>
<dbReference type="InterPro" id="IPR043917">
    <property type="entry name" value="DUF5753"/>
</dbReference>
<organism evidence="3 4">
    <name type="scientific">Pseudonocardia zijingensis</name>
    <dbReference type="NCBI Taxonomy" id="153376"/>
    <lineage>
        <taxon>Bacteria</taxon>
        <taxon>Bacillati</taxon>
        <taxon>Actinomycetota</taxon>
        <taxon>Actinomycetes</taxon>
        <taxon>Pseudonocardiales</taxon>
        <taxon>Pseudonocardiaceae</taxon>
        <taxon>Pseudonocardia</taxon>
    </lineage>
</organism>
<protein>
    <submittedName>
        <fullName evidence="3">Helix-turn-helix transcriptional regulator</fullName>
    </submittedName>
</protein>
<dbReference type="InterPro" id="IPR001387">
    <property type="entry name" value="Cro/C1-type_HTH"/>
</dbReference>
<dbReference type="Proteomes" id="UP001499967">
    <property type="component" value="Unassembled WGS sequence"/>
</dbReference>
<proteinExistence type="predicted"/>
<name>A0ABN1QKS8_9PSEU</name>
<evidence type="ECO:0000256" key="1">
    <source>
        <dbReference type="SAM" id="MobiDB-lite"/>
    </source>
</evidence>
<evidence type="ECO:0000313" key="3">
    <source>
        <dbReference type="EMBL" id="GAA0944130.1"/>
    </source>
</evidence>
<evidence type="ECO:0000313" key="4">
    <source>
        <dbReference type="Proteomes" id="UP001499967"/>
    </source>
</evidence>
<dbReference type="PROSITE" id="PS50943">
    <property type="entry name" value="HTH_CROC1"/>
    <property type="match status" value="1"/>
</dbReference>
<comment type="caution">
    <text evidence="3">The sequence shown here is derived from an EMBL/GenBank/DDBJ whole genome shotgun (WGS) entry which is preliminary data.</text>
</comment>
<dbReference type="CDD" id="cd00093">
    <property type="entry name" value="HTH_XRE"/>
    <property type="match status" value="1"/>
</dbReference>
<accession>A0ABN1QKS8</accession>
<feature type="region of interest" description="Disordered" evidence="1">
    <location>
        <begin position="1"/>
        <end position="25"/>
    </location>
</feature>
<dbReference type="SUPFAM" id="SSF47413">
    <property type="entry name" value="lambda repressor-like DNA-binding domains"/>
    <property type="match status" value="1"/>
</dbReference>
<feature type="domain" description="HTH cro/C1-type" evidence="2">
    <location>
        <begin position="30"/>
        <end position="84"/>
    </location>
</feature>
<dbReference type="InterPro" id="IPR010982">
    <property type="entry name" value="Lambda_DNA-bd_dom_sf"/>
</dbReference>
<sequence length="318" mass="35988">MRNAVSDHLADGMPTAQGPAGPRRRLGVELRQLRRRADLQLVEVARELDCSASKISRLENGKGIPRMPDVVALMRLYDVTDEELQARLKQLVYDSREQGWWERYTDGVHAERFFAMNAPARYTALETEAIRVRSFEVAWVHGLLQAPEYARAVLEALLTERTGSEVERLVELRMRRQEALTQRTPPLQLEVVLDESVLSRVVGSPEVMAAQLRLLRERSELPNIIVRVLPFSIGLHRAHAGPFQILEFPDQVGADVVFIEGPAGDTYENESDVDLYKDVLADVADRALDPAASREIVQRYERKYAPPEEHRYGAARGS</sequence>
<keyword evidence="4" id="KW-1185">Reference proteome</keyword>
<dbReference type="EMBL" id="BAAAHP010000115">
    <property type="protein sequence ID" value="GAA0944130.1"/>
    <property type="molecule type" value="Genomic_DNA"/>
</dbReference>
<gene>
    <name evidence="3" type="ORF">GCM10009559_41430</name>
</gene>
<evidence type="ECO:0000259" key="2">
    <source>
        <dbReference type="PROSITE" id="PS50943"/>
    </source>
</evidence>
<dbReference type="Pfam" id="PF13560">
    <property type="entry name" value="HTH_31"/>
    <property type="match status" value="1"/>
</dbReference>
<dbReference type="Pfam" id="PF19054">
    <property type="entry name" value="DUF5753"/>
    <property type="match status" value="1"/>
</dbReference>